<dbReference type="GO" id="GO:0140359">
    <property type="term" value="F:ABC-type transporter activity"/>
    <property type="evidence" value="ECO:0007669"/>
    <property type="project" value="InterPro"/>
</dbReference>
<reference evidence="8 9" key="1">
    <citation type="submission" date="2020-03" db="EMBL/GenBank/DDBJ databases">
        <title>Sequencing the genomes of 1000 actinobacteria strains.</title>
        <authorList>
            <person name="Klenk H.-P."/>
        </authorList>
    </citation>
    <scope>NUCLEOTIDE SEQUENCE [LARGE SCALE GENOMIC DNA]</scope>
    <source>
        <strain evidence="8 9">DSM 45685</strain>
    </source>
</reference>
<sequence>MWRDVWLIFRRDLVLSLRNPAWIFIQIMQPVLYLVLFGPLLEKVVASTPGFPPGDVWTIFTPALIVMIALFGTSFVGFGLLADYRSGVVERLRVTPASRTALLLGKVLNNALQALVQAILLITLAVVVFGLRAPVGGIALSLLIAGLLAVTMASASYALALTLKSEEAFPALLNAVLLPVLLLSGILLPITTGLAPEWLYTISRINPFSHVVEAERAGFRGDFTVDALLTGSLVLVALTTLAMLWGVRTFRRENA</sequence>
<evidence type="ECO:0000256" key="4">
    <source>
        <dbReference type="ARBA" id="ARBA00023136"/>
    </source>
</evidence>
<gene>
    <name evidence="8" type="ORF">FHU38_000918</name>
</gene>
<keyword evidence="4 6" id="KW-0472">Membrane</keyword>
<keyword evidence="9" id="KW-1185">Reference proteome</keyword>
<organism evidence="8 9">
    <name type="scientific">Saccharomonospora amisosensis</name>
    <dbReference type="NCBI Taxonomy" id="1128677"/>
    <lineage>
        <taxon>Bacteria</taxon>
        <taxon>Bacillati</taxon>
        <taxon>Actinomycetota</taxon>
        <taxon>Actinomycetes</taxon>
        <taxon>Pseudonocardiales</taxon>
        <taxon>Pseudonocardiaceae</taxon>
        <taxon>Saccharomonospora</taxon>
    </lineage>
</organism>
<protein>
    <recommendedName>
        <fullName evidence="6">Transport permease protein</fullName>
    </recommendedName>
</protein>
<feature type="transmembrane region" description="Helical" evidence="6">
    <location>
        <begin position="227"/>
        <end position="247"/>
    </location>
</feature>
<dbReference type="EMBL" id="JAAOYM010000001">
    <property type="protein sequence ID" value="NIJ10574.1"/>
    <property type="molecule type" value="Genomic_DNA"/>
</dbReference>
<feature type="transmembrane region" description="Helical" evidence="6">
    <location>
        <begin position="21"/>
        <end position="39"/>
    </location>
</feature>
<feature type="transmembrane region" description="Helical" evidence="6">
    <location>
        <begin position="103"/>
        <end position="131"/>
    </location>
</feature>
<dbReference type="InterPro" id="IPR047817">
    <property type="entry name" value="ABC2_TM_bact-type"/>
</dbReference>
<dbReference type="GO" id="GO:0043190">
    <property type="term" value="C:ATP-binding cassette (ABC) transporter complex"/>
    <property type="evidence" value="ECO:0007669"/>
    <property type="project" value="InterPro"/>
</dbReference>
<dbReference type="RefSeq" id="WP_167166772.1">
    <property type="nucleotide sequence ID" value="NZ_JAAOYM010000001.1"/>
</dbReference>
<dbReference type="GO" id="GO:0046677">
    <property type="term" value="P:response to antibiotic"/>
    <property type="evidence" value="ECO:0007669"/>
    <property type="project" value="UniProtKB-KW"/>
</dbReference>
<dbReference type="PIRSF" id="PIRSF006648">
    <property type="entry name" value="DrrB"/>
    <property type="match status" value="1"/>
</dbReference>
<feature type="transmembrane region" description="Helical" evidence="6">
    <location>
        <begin position="171"/>
        <end position="190"/>
    </location>
</feature>
<dbReference type="InterPro" id="IPR013525">
    <property type="entry name" value="ABC2_TM"/>
</dbReference>
<evidence type="ECO:0000256" key="6">
    <source>
        <dbReference type="RuleBase" id="RU361157"/>
    </source>
</evidence>
<dbReference type="Pfam" id="PF01061">
    <property type="entry name" value="ABC2_membrane"/>
    <property type="match status" value="1"/>
</dbReference>
<evidence type="ECO:0000313" key="9">
    <source>
        <dbReference type="Proteomes" id="UP000545493"/>
    </source>
</evidence>
<evidence type="ECO:0000256" key="3">
    <source>
        <dbReference type="ARBA" id="ARBA00022989"/>
    </source>
</evidence>
<proteinExistence type="inferred from homology"/>
<keyword evidence="6" id="KW-0813">Transport</keyword>
<evidence type="ECO:0000259" key="7">
    <source>
        <dbReference type="PROSITE" id="PS51012"/>
    </source>
</evidence>
<evidence type="ECO:0000256" key="2">
    <source>
        <dbReference type="ARBA" id="ARBA00022692"/>
    </source>
</evidence>
<keyword evidence="5" id="KW-0046">Antibiotic resistance</keyword>
<comment type="caution">
    <text evidence="8">The sequence shown here is derived from an EMBL/GenBank/DDBJ whole genome shotgun (WGS) entry which is preliminary data.</text>
</comment>
<evidence type="ECO:0000256" key="1">
    <source>
        <dbReference type="ARBA" id="ARBA00004141"/>
    </source>
</evidence>
<accession>A0A7X5UMV7</accession>
<name>A0A7X5UMV7_9PSEU</name>
<feature type="transmembrane region" description="Helical" evidence="6">
    <location>
        <begin position="137"/>
        <end position="159"/>
    </location>
</feature>
<keyword evidence="2 6" id="KW-0812">Transmembrane</keyword>
<keyword evidence="3 6" id="KW-1133">Transmembrane helix</keyword>
<dbReference type="PROSITE" id="PS51012">
    <property type="entry name" value="ABC_TM2"/>
    <property type="match status" value="1"/>
</dbReference>
<dbReference type="AlphaFoldDB" id="A0A7X5UMV7"/>
<dbReference type="InterPro" id="IPR051784">
    <property type="entry name" value="Nod_factor_ABC_transporter"/>
</dbReference>
<feature type="transmembrane region" description="Helical" evidence="6">
    <location>
        <begin position="59"/>
        <end position="82"/>
    </location>
</feature>
<dbReference type="PANTHER" id="PTHR43229:SF2">
    <property type="entry name" value="NODULATION PROTEIN J"/>
    <property type="match status" value="1"/>
</dbReference>
<feature type="domain" description="ABC transmembrane type-2" evidence="7">
    <location>
        <begin position="21"/>
        <end position="253"/>
    </location>
</feature>
<dbReference type="Proteomes" id="UP000545493">
    <property type="component" value="Unassembled WGS sequence"/>
</dbReference>
<dbReference type="InterPro" id="IPR000412">
    <property type="entry name" value="ABC_2_transport"/>
</dbReference>
<dbReference type="PANTHER" id="PTHR43229">
    <property type="entry name" value="NODULATION PROTEIN J"/>
    <property type="match status" value="1"/>
</dbReference>
<comment type="subcellular location">
    <subcellularLocation>
        <location evidence="6">Cell membrane</location>
        <topology evidence="6">Multi-pass membrane protein</topology>
    </subcellularLocation>
    <subcellularLocation>
        <location evidence="1">Membrane</location>
        <topology evidence="1">Multi-pass membrane protein</topology>
    </subcellularLocation>
</comment>
<keyword evidence="6" id="KW-1003">Cell membrane</keyword>
<comment type="similarity">
    <text evidence="6">Belongs to the ABC-2 integral membrane protein family.</text>
</comment>
<evidence type="ECO:0000313" key="8">
    <source>
        <dbReference type="EMBL" id="NIJ10574.1"/>
    </source>
</evidence>
<evidence type="ECO:0000256" key="5">
    <source>
        <dbReference type="ARBA" id="ARBA00023251"/>
    </source>
</evidence>